<dbReference type="Gene3D" id="2.40.128.640">
    <property type="match status" value="1"/>
</dbReference>
<dbReference type="RefSeq" id="WP_162409098.1">
    <property type="nucleotide sequence ID" value="NZ_PDWN01000004.1"/>
</dbReference>
<dbReference type="EMBL" id="PDWN01000004">
    <property type="protein sequence ID" value="KAF1695884.1"/>
    <property type="molecule type" value="Genomic_DNA"/>
</dbReference>
<sequence>MMFFPRSLLALLAIVFPAGTLASDAADRELPAMSGTFFGSVPLAGCTHADALLRLGPDRRYAMQAHCRTTLEDLPLEQGDWSMEWNGTCVRLVPDGLAGAREFAIALDDLLVLAEGSCIEPVEDPRGRSLHRAQPTPWAR</sequence>
<feature type="chain" id="PRO_5045946257" description="NlpE N-terminal domain-containing protein" evidence="1">
    <location>
        <begin position="23"/>
        <end position="140"/>
    </location>
</feature>
<keyword evidence="1" id="KW-0732">Signal</keyword>
<evidence type="ECO:0000313" key="3">
    <source>
        <dbReference type="Proteomes" id="UP000788419"/>
    </source>
</evidence>
<protein>
    <recommendedName>
        <fullName evidence="4">NlpE N-terminal domain-containing protein</fullName>
    </recommendedName>
</protein>
<evidence type="ECO:0000256" key="1">
    <source>
        <dbReference type="SAM" id="SignalP"/>
    </source>
</evidence>
<accession>A0ABQ6Z8S9</accession>
<evidence type="ECO:0008006" key="4">
    <source>
        <dbReference type="Google" id="ProtNLM"/>
    </source>
</evidence>
<dbReference type="Proteomes" id="UP000788419">
    <property type="component" value="Unassembled WGS sequence"/>
</dbReference>
<gene>
    <name evidence="2" type="ORF">CSC65_05120</name>
</gene>
<comment type="caution">
    <text evidence="2">The sequence shown here is derived from an EMBL/GenBank/DDBJ whole genome shotgun (WGS) entry which is preliminary data.</text>
</comment>
<proteinExistence type="predicted"/>
<evidence type="ECO:0000313" key="2">
    <source>
        <dbReference type="EMBL" id="KAF1695884.1"/>
    </source>
</evidence>
<reference evidence="2 3" key="1">
    <citation type="submission" date="2017-10" db="EMBL/GenBank/DDBJ databases">
        <title>Whole genome sequencing of members of genus Pseudoxanthomonas.</title>
        <authorList>
            <person name="Kumar S."/>
            <person name="Bansal K."/>
            <person name="Kaur A."/>
            <person name="Patil P."/>
            <person name="Sharma S."/>
            <person name="Patil P.B."/>
        </authorList>
    </citation>
    <scope>NUCLEOTIDE SEQUENCE [LARGE SCALE GENOMIC DNA]</scope>
    <source>
        <strain evidence="2 3">DSM 17801</strain>
    </source>
</reference>
<feature type="signal peptide" evidence="1">
    <location>
        <begin position="1"/>
        <end position="22"/>
    </location>
</feature>
<name>A0ABQ6Z8S9_9GAMM</name>
<keyword evidence="3" id="KW-1185">Reference proteome</keyword>
<organism evidence="2 3">
    <name type="scientific">Pseudoxanthomonas daejeonensis</name>
    <dbReference type="NCBI Taxonomy" id="266062"/>
    <lineage>
        <taxon>Bacteria</taxon>
        <taxon>Pseudomonadati</taxon>
        <taxon>Pseudomonadota</taxon>
        <taxon>Gammaproteobacteria</taxon>
        <taxon>Lysobacterales</taxon>
        <taxon>Lysobacteraceae</taxon>
        <taxon>Pseudoxanthomonas</taxon>
    </lineage>
</organism>